<protein>
    <recommendedName>
        <fullName evidence="3">AB hydrolase-1 domain-containing protein</fullName>
    </recommendedName>
</protein>
<dbReference type="GO" id="GO:0016787">
    <property type="term" value="F:hydrolase activity"/>
    <property type="evidence" value="ECO:0007669"/>
    <property type="project" value="UniProtKB-KW"/>
</dbReference>
<comment type="similarity">
    <text evidence="1">Belongs to the AB hydrolase superfamily.</text>
</comment>
<comment type="caution">
    <text evidence="4">The sequence shown here is derived from an EMBL/GenBank/DDBJ whole genome shotgun (WGS) entry which is preliminary data.</text>
</comment>
<reference evidence="4 5" key="2">
    <citation type="submission" date="2020-07" db="EMBL/GenBank/DDBJ databases">
        <title>Genome assembly of wild tea tree DASZ reveals pedigree and selection history of tea varieties.</title>
        <authorList>
            <person name="Zhang W."/>
        </authorList>
    </citation>
    <scope>NUCLEOTIDE SEQUENCE [LARGE SCALE GENOMIC DNA]</scope>
    <source>
        <strain evidence="5">cv. G240</strain>
        <tissue evidence="4">Leaf</tissue>
    </source>
</reference>
<evidence type="ECO:0000256" key="1">
    <source>
        <dbReference type="ARBA" id="ARBA00008645"/>
    </source>
</evidence>
<dbReference type="PANTHER" id="PTHR43039">
    <property type="entry name" value="ESTERASE-RELATED"/>
    <property type="match status" value="1"/>
</dbReference>
<dbReference type="Gene3D" id="3.40.50.1820">
    <property type="entry name" value="alpha/beta hydrolase"/>
    <property type="match status" value="2"/>
</dbReference>
<dbReference type="EMBL" id="JACBKZ010000013">
    <property type="protein sequence ID" value="KAF5934736.1"/>
    <property type="molecule type" value="Genomic_DNA"/>
</dbReference>
<dbReference type="SUPFAM" id="SSF53474">
    <property type="entry name" value="alpha/beta-Hydrolases"/>
    <property type="match status" value="2"/>
</dbReference>
<feature type="domain" description="AB hydrolase-1" evidence="3">
    <location>
        <begin position="324"/>
        <end position="556"/>
    </location>
</feature>
<accession>A0A7J7G607</accession>
<organism evidence="4 5">
    <name type="scientific">Camellia sinensis</name>
    <name type="common">Tea plant</name>
    <name type="synonym">Thea sinensis</name>
    <dbReference type="NCBI Taxonomy" id="4442"/>
    <lineage>
        <taxon>Eukaryota</taxon>
        <taxon>Viridiplantae</taxon>
        <taxon>Streptophyta</taxon>
        <taxon>Embryophyta</taxon>
        <taxon>Tracheophyta</taxon>
        <taxon>Spermatophyta</taxon>
        <taxon>Magnoliopsida</taxon>
        <taxon>eudicotyledons</taxon>
        <taxon>Gunneridae</taxon>
        <taxon>Pentapetalae</taxon>
        <taxon>asterids</taxon>
        <taxon>Ericales</taxon>
        <taxon>Theaceae</taxon>
        <taxon>Camellia</taxon>
    </lineage>
</organism>
<dbReference type="FunFam" id="3.40.50.1820:FF:000042">
    <property type="entry name" value="probable strigolactone esterase DAD2"/>
    <property type="match status" value="2"/>
</dbReference>
<keyword evidence="5" id="KW-1185">Reference proteome</keyword>
<dbReference type="AlphaFoldDB" id="A0A7J7G607"/>
<evidence type="ECO:0000313" key="4">
    <source>
        <dbReference type="EMBL" id="KAF5934736.1"/>
    </source>
</evidence>
<name>A0A7J7G607_CAMSI</name>
<dbReference type="Pfam" id="PF00561">
    <property type="entry name" value="Abhydrolase_1"/>
    <property type="match status" value="2"/>
</dbReference>
<evidence type="ECO:0000313" key="5">
    <source>
        <dbReference type="Proteomes" id="UP000593564"/>
    </source>
</evidence>
<proteinExistence type="inferred from homology"/>
<evidence type="ECO:0000259" key="3">
    <source>
        <dbReference type="Pfam" id="PF00561"/>
    </source>
</evidence>
<feature type="domain" description="AB hydrolase-1" evidence="3">
    <location>
        <begin position="23"/>
        <end position="255"/>
    </location>
</feature>
<dbReference type="InterPro" id="IPR000073">
    <property type="entry name" value="AB_hydrolase_1"/>
</dbReference>
<sequence length="581" mass="64756">MVMVETGLSKSMNARTIGSGDETVVLAHGYGGDQSMWDKIVPYLARQYRVVVFDWSFSGAVNDPNLFDPVKYSTFDAFADDLISLLEEMNLKSSVFVGHSMSGMIGCIASIKRPELFKRLILVAASPRYINLEDYEGGFESSDVEQLLSSIESNFHQWASSFASRVVDPNDPTTVDKFKNSLQRMSPEAALSTAKLIFHSDQRDMLEKVTIPCTIIQTTHDLAVPISIGYFMQKKIKAKSTVEIIDTNGHFPQLTAHLQFLERRNKQKKPYQTYPLASLSLSFSLSLSLFPSPHLLPQQSNMVMVETSLSKSMNARTIGSGDETVVLAHGYGGDQSMWDKIVPYLARQYRVVVFDWSFSGAVNDPNLFDPVKYSTFDAFADDLISLLEEMNLKSSVFVGHSMSGMIGCIASIKRPELFKRLMLVAASPRYINLEDYEGGFESSDVEQLLSSIESNFHQWASSFASRVVDPNDPTTVDKFKNSLQRMSPEAALSTAKLIFHSDHRDMLEKVMIPCTIIQTTNDLAVPTSVGYFMQKKIKAKSTVEIINTNGHFPQLTAHLQFLEVLGGVLEPKVEPSKSRGS</sequence>
<evidence type="ECO:0000256" key="2">
    <source>
        <dbReference type="ARBA" id="ARBA00022801"/>
    </source>
</evidence>
<keyword evidence="2" id="KW-0378">Hydrolase</keyword>
<dbReference type="Proteomes" id="UP000593564">
    <property type="component" value="Unassembled WGS sequence"/>
</dbReference>
<gene>
    <name evidence="4" type="ORF">HYC85_025865</name>
</gene>
<reference evidence="5" key="1">
    <citation type="journal article" date="2020" name="Nat. Commun.">
        <title>Genome assembly of wild tea tree DASZ reveals pedigree and selection history of tea varieties.</title>
        <authorList>
            <person name="Zhang W."/>
            <person name="Zhang Y."/>
            <person name="Qiu H."/>
            <person name="Guo Y."/>
            <person name="Wan H."/>
            <person name="Zhang X."/>
            <person name="Scossa F."/>
            <person name="Alseekh S."/>
            <person name="Zhang Q."/>
            <person name="Wang P."/>
            <person name="Xu L."/>
            <person name="Schmidt M.H."/>
            <person name="Jia X."/>
            <person name="Li D."/>
            <person name="Zhu A."/>
            <person name="Guo F."/>
            <person name="Chen W."/>
            <person name="Ni D."/>
            <person name="Usadel B."/>
            <person name="Fernie A.R."/>
            <person name="Wen W."/>
        </authorList>
    </citation>
    <scope>NUCLEOTIDE SEQUENCE [LARGE SCALE GENOMIC DNA]</scope>
    <source>
        <strain evidence="5">cv. G240</strain>
    </source>
</reference>
<dbReference type="InterPro" id="IPR029058">
    <property type="entry name" value="AB_hydrolase_fold"/>
</dbReference>